<evidence type="ECO:0000313" key="4">
    <source>
        <dbReference type="Proteomes" id="UP000677126"/>
    </source>
</evidence>
<sequence>MSRVPALPDLRDGRPADFQGRFARKRRARRFTTRTAAPRRAYTRRIGTVLSLAALTAFAMPGTWERFRIANAATQHHTPDPMPFEQAGASFPGSAFYYLEADKAVQGDGLAGTIVGHAIGQNPTAQPLHVLDLPFTSSPTDRSRALQCLTSAIYYEAASEPDAGQRAVAQVVLNRLAHPSYPDTVCGVVYEGSELATGCQFSFTCDGSLSRRPATYFWNRAETVARGALSGDVYAPAGLATHYHTLQVAPYWASSLQPLTTIGAHRFYSFKGAAGRAATFRYFYTGMEPASERRRTAADALTPTTETQSDPTVIQQAYEDLARALIPPPAVGTSGSAPLSATAFPSEPAADGLPAGARVRPEYRNSGRWIEHDRSTPRPPEAP</sequence>
<dbReference type="Pfam" id="PF07486">
    <property type="entry name" value="Hydrolase_2"/>
    <property type="match status" value="1"/>
</dbReference>
<organism evidence="3 4">
    <name type="scientific">Novosphingobium decolorationis</name>
    <dbReference type="NCBI Taxonomy" id="2698673"/>
    <lineage>
        <taxon>Bacteria</taxon>
        <taxon>Pseudomonadati</taxon>
        <taxon>Pseudomonadota</taxon>
        <taxon>Alphaproteobacteria</taxon>
        <taxon>Sphingomonadales</taxon>
        <taxon>Sphingomonadaceae</taxon>
        <taxon>Novosphingobium</taxon>
    </lineage>
</organism>
<evidence type="ECO:0000313" key="3">
    <source>
        <dbReference type="EMBL" id="QVM85594.1"/>
    </source>
</evidence>
<feature type="domain" description="Cell wall hydrolase SleB" evidence="2">
    <location>
        <begin position="159"/>
        <end position="268"/>
    </location>
</feature>
<dbReference type="InterPro" id="IPR011105">
    <property type="entry name" value="Cell_wall_hydrolase_SleB"/>
</dbReference>
<dbReference type="EMBL" id="CP054856">
    <property type="protein sequence ID" value="QVM85594.1"/>
    <property type="molecule type" value="Genomic_DNA"/>
</dbReference>
<dbReference type="RefSeq" id="WP_213501135.1">
    <property type="nucleotide sequence ID" value="NZ_CP054856.1"/>
</dbReference>
<dbReference type="Gene3D" id="1.10.10.2520">
    <property type="entry name" value="Cell wall hydrolase SleB, domain 1"/>
    <property type="match status" value="1"/>
</dbReference>
<dbReference type="InterPro" id="IPR042047">
    <property type="entry name" value="SleB_dom1"/>
</dbReference>
<feature type="compositionally biased region" description="Basic and acidic residues" evidence="1">
    <location>
        <begin position="359"/>
        <end position="376"/>
    </location>
</feature>
<keyword evidence="3" id="KW-0378">Hydrolase</keyword>
<dbReference type="GO" id="GO:0016787">
    <property type="term" value="F:hydrolase activity"/>
    <property type="evidence" value="ECO:0007669"/>
    <property type="project" value="UniProtKB-KW"/>
</dbReference>
<evidence type="ECO:0000259" key="2">
    <source>
        <dbReference type="Pfam" id="PF07486"/>
    </source>
</evidence>
<dbReference type="Proteomes" id="UP000677126">
    <property type="component" value="Chromosome"/>
</dbReference>
<evidence type="ECO:0000256" key="1">
    <source>
        <dbReference type="SAM" id="MobiDB-lite"/>
    </source>
</evidence>
<proteinExistence type="predicted"/>
<gene>
    <name evidence="3" type="ORF">HT578_19455</name>
</gene>
<name>A0ABX8EAI6_9SPHN</name>
<accession>A0ABX8EAI6</accession>
<protein>
    <submittedName>
        <fullName evidence="3">Cell wall hydrolase</fullName>
    </submittedName>
</protein>
<reference evidence="3 4" key="1">
    <citation type="journal article" date="2021" name="Int. J. Syst. Evol. Microbiol.">
        <title>Novosphingobium decolorationis sp. nov., an aniline blue-decolourizing bacterium isolated from East Pacific sediment.</title>
        <authorList>
            <person name="Chen X."/>
            <person name="Dong B."/>
            <person name="Chen T."/>
            <person name="Ren N."/>
            <person name="Wang J."/>
            <person name="Xu Y."/>
            <person name="Yang J."/>
            <person name="Zhu S."/>
            <person name="Chen J."/>
        </authorList>
    </citation>
    <scope>NUCLEOTIDE SEQUENCE [LARGE SCALE GENOMIC DNA]</scope>
    <source>
        <strain evidence="3 4">502str22</strain>
    </source>
</reference>
<feature type="region of interest" description="Disordered" evidence="1">
    <location>
        <begin position="332"/>
        <end position="383"/>
    </location>
</feature>
<keyword evidence="4" id="KW-1185">Reference proteome</keyword>